<dbReference type="RefSeq" id="WP_229805271.1">
    <property type="nucleotide sequence ID" value="NZ_BMXR01000003.1"/>
</dbReference>
<reference evidence="23" key="1">
    <citation type="journal article" date="2014" name="Int. J. Syst. Evol. Microbiol.">
        <title>Complete genome sequence of Corynebacterium casei LMG S-19264T (=DSM 44701T), isolated from a smear-ripened cheese.</title>
        <authorList>
            <consortium name="US DOE Joint Genome Institute (JGI-PGF)"/>
            <person name="Walter F."/>
            <person name="Albersmeier A."/>
            <person name="Kalinowski J."/>
            <person name="Ruckert C."/>
        </authorList>
    </citation>
    <scope>NUCLEOTIDE SEQUENCE</scope>
    <source>
        <strain evidence="23">KCTC 22169</strain>
    </source>
</reference>
<evidence type="ECO:0000256" key="12">
    <source>
        <dbReference type="ARBA" id="ARBA00023008"/>
    </source>
</evidence>
<dbReference type="Proteomes" id="UP000626148">
    <property type="component" value="Unassembled WGS sequence"/>
</dbReference>
<dbReference type="SUPFAM" id="SSF81464">
    <property type="entry name" value="Cytochrome c oxidase subunit II-like, transmembrane region"/>
    <property type="match status" value="1"/>
</dbReference>
<dbReference type="NCBIfam" id="TIGR02866">
    <property type="entry name" value="CoxB"/>
    <property type="match status" value="1"/>
</dbReference>
<keyword evidence="10 19" id="KW-1133">Transmembrane helix</keyword>
<evidence type="ECO:0000256" key="1">
    <source>
        <dbReference type="ARBA" id="ARBA00004141"/>
    </source>
</evidence>
<evidence type="ECO:0000256" key="19">
    <source>
        <dbReference type="SAM" id="Phobius"/>
    </source>
</evidence>
<dbReference type="PANTHER" id="PTHR22888:SF9">
    <property type="entry name" value="CYTOCHROME C OXIDASE SUBUNIT 2"/>
    <property type="match status" value="1"/>
</dbReference>
<dbReference type="GO" id="GO:0004129">
    <property type="term" value="F:cytochrome-c oxidase activity"/>
    <property type="evidence" value="ECO:0007669"/>
    <property type="project" value="UniProtKB-EC"/>
</dbReference>
<protein>
    <recommendedName>
        <fullName evidence="18">Cytochrome c oxidase subunit 2</fullName>
        <ecNumber evidence="18">7.1.1.9</ecNumber>
    </recommendedName>
</protein>
<evidence type="ECO:0000259" key="20">
    <source>
        <dbReference type="PROSITE" id="PS50857"/>
    </source>
</evidence>
<dbReference type="InterPro" id="IPR036257">
    <property type="entry name" value="Cyt_c_oxidase_su2_TM_sf"/>
</dbReference>
<keyword evidence="5 17" id="KW-0679">Respiratory chain</keyword>
<evidence type="ECO:0000256" key="10">
    <source>
        <dbReference type="ARBA" id="ARBA00022989"/>
    </source>
</evidence>
<organism evidence="23 24">
    <name type="scientific">Saccharospirillum salsuginis</name>
    <dbReference type="NCBI Taxonomy" id="418750"/>
    <lineage>
        <taxon>Bacteria</taxon>
        <taxon>Pseudomonadati</taxon>
        <taxon>Pseudomonadota</taxon>
        <taxon>Gammaproteobacteria</taxon>
        <taxon>Oceanospirillales</taxon>
        <taxon>Saccharospirillaceae</taxon>
        <taxon>Saccharospirillum</taxon>
    </lineage>
</organism>
<dbReference type="SUPFAM" id="SSF46626">
    <property type="entry name" value="Cytochrome c"/>
    <property type="match status" value="1"/>
</dbReference>
<evidence type="ECO:0000256" key="6">
    <source>
        <dbReference type="ARBA" id="ARBA00022692"/>
    </source>
</evidence>
<keyword evidence="8" id="KW-1278">Translocase</keyword>
<comment type="cofactor">
    <cofactor evidence="18">
        <name>Cu cation</name>
        <dbReference type="ChEBI" id="CHEBI:23378"/>
    </cofactor>
    <text evidence="18">Binds a copper A center.</text>
</comment>
<feature type="domain" description="Cytochrome oxidase subunit II copper A binding" evidence="20">
    <location>
        <begin position="105"/>
        <end position="246"/>
    </location>
</feature>
<dbReference type="PRINTS" id="PR01166">
    <property type="entry name" value="CYCOXIDASEII"/>
</dbReference>
<dbReference type="Gene3D" id="1.10.287.90">
    <property type="match status" value="1"/>
</dbReference>
<dbReference type="PROSITE" id="PS51007">
    <property type="entry name" value="CYTC"/>
    <property type="match status" value="1"/>
</dbReference>
<dbReference type="Gene3D" id="2.60.40.420">
    <property type="entry name" value="Cupredoxins - blue copper proteins"/>
    <property type="match status" value="1"/>
</dbReference>
<dbReference type="EMBL" id="BMXR01000003">
    <property type="protein sequence ID" value="GGX48279.1"/>
    <property type="molecule type" value="Genomic_DNA"/>
</dbReference>
<dbReference type="EC" id="7.1.1.9" evidence="18"/>
<dbReference type="GO" id="GO:0016491">
    <property type="term" value="F:oxidoreductase activity"/>
    <property type="evidence" value="ECO:0007669"/>
    <property type="project" value="InterPro"/>
</dbReference>
<evidence type="ECO:0000259" key="21">
    <source>
        <dbReference type="PROSITE" id="PS50999"/>
    </source>
</evidence>
<evidence type="ECO:0000256" key="16">
    <source>
        <dbReference type="PROSITE-ProRule" id="PRU00433"/>
    </source>
</evidence>
<evidence type="ECO:0000313" key="23">
    <source>
        <dbReference type="EMBL" id="GGX48279.1"/>
    </source>
</evidence>
<dbReference type="PANTHER" id="PTHR22888">
    <property type="entry name" value="CYTOCHROME C OXIDASE, SUBUNIT II"/>
    <property type="match status" value="1"/>
</dbReference>
<comment type="catalytic activity">
    <reaction evidence="15 18">
        <text>4 Fe(II)-[cytochrome c] + O2 + 8 H(+)(in) = 4 Fe(III)-[cytochrome c] + 2 H2O + 4 H(+)(out)</text>
        <dbReference type="Rhea" id="RHEA:11436"/>
        <dbReference type="Rhea" id="RHEA-COMP:10350"/>
        <dbReference type="Rhea" id="RHEA-COMP:14399"/>
        <dbReference type="ChEBI" id="CHEBI:15377"/>
        <dbReference type="ChEBI" id="CHEBI:15378"/>
        <dbReference type="ChEBI" id="CHEBI:15379"/>
        <dbReference type="ChEBI" id="CHEBI:29033"/>
        <dbReference type="ChEBI" id="CHEBI:29034"/>
        <dbReference type="EC" id="7.1.1.9"/>
    </reaction>
</comment>
<dbReference type="GO" id="GO:0042773">
    <property type="term" value="P:ATP synthesis coupled electron transport"/>
    <property type="evidence" value="ECO:0007669"/>
    <property type="project" value="TreeGrafter"/>
</dbReference>
<comment type="caution">
    <text evidence="23">The sequence shown here is derived from an EMBL/GenBank/DDBJ whole genome shotgun (WGS) entry which is preliminary data.</text>
</comment>
<dbReference type="InterPro" id="IPR014222">
    <property type="entry name" value="Cyt_c_oxidase_su2"/>
</dbReference>
<dbReference type="PROSITE" id="PS00078">
    <property type="entry name" value="COX2"/>
    <property type="match status" value="1"/>
</dbReference>
<keyword evidence="24" id="KW-1185">Reference proteome</keyword>
<dbReference type="InterPro" id="IPR036909">
    <property type="entry name" value="Cyt_c-like_dom_sf"/>
</dbReference>
<comment type="subcellular location">
    <subcellularLocation>
        <location evidence="17">Cell membrane</location>
        <topology evidence="17">Multi-pass membrane protein</topology>
    </subcellularLocation>
    <subcellularLocation>
        <location evidence="1">Membrane</location>
        <topology evidence="1">Multi-pass membrane protein</topology>
    </subcellularLocation>
</comment>
<gene>
    <name evidence="23" type="primary">coxB</name>
    <name evidence="23" type="ORF">GCM10007392_13990</name>
</gene>
<comment type="similarity">
    <text evidence="2 17">Belongs to the cytochrome c oxidase subunit 2 family.</text>
</comment>
<evidence type="ECO:0000256" key="8">
    <source>
        <dbReference type="ARBA" id="ARBA00022967"/>
    </source>
</evidence>
<keyword evidence="6 17" id="KW-0812">Transmembrane</keyword>
<dbReference type="GO" id="GO:0020037">
    <property type="term" value="F:heme binding"/>
    <property type="evidence" value="ECO:0007669"/>
    <property type="project" value="InterPro"/>
</dbReference>
<dbReference type="AlphaFoldDB" id="A0A918K3Z7"/>
<dbReference type="GO" id="GO:0005886">
    <property type="term" value="C:plasma membrane"/>
    <property type="evidence" value="ECO:0007669"/>
    <property type="project" value="UniProtKB-SubCell"/>
</dbReference>
<evidence type="ECO:0000256" key="3">
    <source>
        <dbReference type="ARBA" id="ARBA00022448"/>
    </source>
</evidence>
<evidence type="ECO:0000259" key="22">
    <source>
        <dbReference type="PROSITE" id="PS51007"/>
    </source>
</evidence>
<evidence type="ECO:0000313" key="24">
    <source>
        <dbReference type="Proteomes" id="UP000626148"/>
    </source>
</evidence>
<dbReference type="Pfam" id="PF00116">
    <property type="entry name" value="COX2"/>
    <property type="match status" value="1"/>
</dbReference>
<name>A0A918K3Z7_9GAMM</name>
<reference evidence="23" key="2">
    <citation type="submission" date="2020-09" db="EMBL/GenBank/DDBJ databases">
        <authorList>
            <person name="Sun Q."/>
            <person name="Kim S."/>
        </authorList>
    </citation>
    <scope>NUCLEOTIDE SEQUENCE</scope>
    <source>
        <strain evidence="23">KCTC 22169</strain>
    </source>
</reference>
<evidence type="ECO:0000256" key="18">
    <source>
        <dbReference type="RuleBase" id="RU004024"/>
    </source>
</evidence>
<feature type="transmembrane region" description="Helical" evidence="19">
    <location>
        <begin position="76"/>
        <end position="98"/>
    </location>
</feature>
<feature type="transmembrane region" description="Helical" evidence="19">
    <location>
        <begin position="34"/>
        <end position="55"/>
    </location>
</feature>
<dbReference type="Pfam" id="PF13442">
    <property type="entry name" value="Cytochrome_CBB3"/>
    <property type="match status" value="1"/>
</dbReference>
<dbReference type="InterPro" id="IPR011759">
    <property type="entry name" value="Cyt_c_oxidase_su2_TM_dom"/>
</dbReference>
<feature type="domain" description="Cytochrome oxidase subunit II transmembrane region profile" evidence="21">
    <location>
        <begin position="9"/>
        <end position="104"/>
    </location>
</feature>
<dbReference type="SUPFAM" id="SSF49503">
    <property type="entry name" value="Cupredoxins"/>
    <property type="match status" value="1"/>
</dbReference>
<evidence type="ECO:0000256" key="9">
    <source>
        <dbReference type="ARBA" id="ARBA00022982"/>
    </source>
</evidence>
<dbReference type="PROSITE" id="PS50857">
    <property type="entry name" value="COX2_CUA"/>
    <property type="match status" value="1"/>
</dbReference>
<evidence type="ECO:0000256" key="4">
    <source>
        <dbReference type="ARBA" id="ARBA00022617"/>
    </source>
</evidence>
<dbReference type="GO" id="GO:0005507">
    <property type="term" value="F:copper ion binding"/>
    <property type="evidence" value="ECO:0007669"/>
    <property type="project" value="InterPro"/>
</dbReference>
<accession>A0A918K3Z7</accession>
<dbReference type="InterPro" id="IPR001505">
    <property type="entry name" value="Copper_CuA"/>
</dbReference>
<evidence type="ECO:0000256" key="15">
    <source>
        <dbReference type="ARBA" id="ARBA00047816"/>
    </source>
</evidence>
<evidence type="ECO:0000256" key="14">
    <source>
        <dbReference type="ARBA" id="ARBA00024688"/>
    </source>
</evidence>
<keyword evidence="3 17" id="KW-0813">Transport</keyword>
<dbReference type="Pfam" id="PF02790">
    <property type="entry name" value="COX2_TM"/>
    <property type="match status" value="1"/>
</dbReference>
<dbReference type="Gene3D" id="1.10.760.10">
    <property type="entry name" value="Cytochrome c-like domain"/>
    <property type="match status" value="1"/>
</dbReference>
<evidence type="ECO:0000256" key="2">
    <source>
        <dbReference type="ARBA" id="ARBA00007866"/>
    </source>
</evidence>
<keyword evidence="4 16" id="KW-0349">Heme</keyword>
<evidence type="ECO:0000256" key="5">
    <source>
        <dbReference type="ARBA" id="ARBA00022660"/>
    </source>
</evidence>
<feature type="domain" description="Cytochrome c" evidence="22">
    <location>
        <begin position="266"/>
        <end position="344"/>
    </location>
</feature>
<dbReference type="PROSITE" id="PS50999">
    <property type="entry name" value="COX2_TM"/>
    <property type="match status" value="1"/>
</dbReference>
<dbReference type="InterPro" id="IPR008972">
    <property type="entry name" value="Cupredoxin"/>
</dbReference>
<dbReference type="InterPro" id="IPR002429">
    <property type="entry name" value="CcO_II-like_C"/>
</dbReference>
<proteinExistence type="inferred from homology"/>
<keyword evidence="9 17" id="KW-0249">Electron transport</keyword>
<keyword evidence="11 16" id="KW-0408">Iron</keyword>
<evidence type="ECO:0000256" key="17">
    <source>
        <dbReference type="RuleBase" id="RU000456"/>
    </source>
</evidence>
<evidence type="ECO:0000256" key="11">
    <source>
        <dbReference type="ARBA" id="ARBA00023004"/>
    </source>
</evidence>
<evidence type="ECO:0000256" key="13">
    <source>
        <dbReference type="ARBA" id="ARBA00023136"/>
    </source>
</evidence>
<dbReference type="InterPro" id="IPR009056">
    <property type="entry name" value="Cyt_c-like_dom"/>
</dbReference>
<keyword evidence="7 16" id="KW-0479">Metal-binding</keyword>
<comment type="function">
    <text evidence="14 18">Subunits I and II form the functional core of the enzyme complex. Electrons originating in cytochrome c are transferred via heme a and Cu(A) to the binuclear center formed by heme a3 and Cu(B).</text>
</comment>
<dbReference type="InterPro" id="IPR045187">
    <property type="entry name" value="CcO_II"/>
</dbReference>
<sequence>MAMLLGSWAQADWTLNMPKGVTDISQEVYGLHMLTFWVCVIIGIIVFGVMFYAMFKHRKSKGAVSANFHESTKVELAWTLIPAVVIFAIGVKATYTLADMYNTDDSELTVEITGYQWKWRYRYLNDDPNAEVSFFSNLATSRDEINNRLDKNENYLLEVDEPLVLPVDQKVRFVLTAADVIHSWWVPQLGVKKDAIPGIANEAWTIINETGTYRGQCTELCGKDHGFMPVVVEAVPQEEFDTWLAGKQEEARKLAELTEKDWTMDELMERGRQAYQTTCAACHGQNGEGAGFPALAGSAIATGPVEDHIDIVVNGVNGTAMQAFGAQLSEVDIAAIITYERNAWGNNVGDMVTPVDILNYNAGQ</sequence>
<evidence type="ECO:0000256" key="7">
    <source>
        <dbReference type="ARBA" id="ARBA00022723"/>
    </source>
</evidence>
<keyword evidence="13 19" id="KW-0472">Membrane</keyword>
<keyword evidence="12 18" id="KW-0186">Copper</keyword>